<dbReference type="InterPro" id="IPR000524">
    <property type="entry name" value="Tscrpt_reg_HTH_GntR"/>
</dbReference>
<dbReference type="AlphaFoldDB" id="A0A9D1NTF5"/>
<comment type="caution">
    <text evidence="5">The sequence shown here is derived from an EMBL/GenBank/DDBJ whole genome shotgun (WGS) entry which is preliminary data.</text>
</comment>
<accession>A0A9D1NTF5</accession>
<dbReference type="SUPFAM" id="SSF46785">
    <property type="entry name" value="Winged helix' DNA-binding domain"/>
    <property type="match status" value="1"/>
</dbReference>
<dbReference type="Gene3D" id="1.20.120.530">
    <property type="entry name" value="GntR ligand-binding domain-like"/>
    <property type="match status" value="1"/>
</dbReference>
<name>A0A9D1NTF5_9FIRM</name>
<dbReference type="Gene3D" id="1.10.10.10">
    <property type="entry name" value="Winged helix-like DNA-binding domain superfamily/Winged helix DNA-binding domain"/>
    <property type="match status" value="1"/>
</dbReference>
<keyword evidence="3" id="KW-0804">Transcription</keyword>
<evidence type="ECO:0000313" key="5">
    <source>
        <dbReference type="EMBL" id="HIV12480.1"/>
    </source>
</evidence>
<dbReference type="SMART" id="SM00895">
    <property type="entry name" value="FCD"/>
    <property type="match status" value="1"/>
</dbReference>
<dbReference type="Pfam" id="PF07729">
    <property type="entry name" value="FCD"/>
    <property type="match status" value="1"/>
</dbReference>
<dbReference type="GO" id="GO:0003700">
    <property type="term" value="F:DNA-binding transcription factor activity"/>
    <property type="evidence" value="ECO:0007669"/>
    <property type="project" value="InterPro"/>
</dbReference>
<dbReference type="SMART" id="SM00345">
    <property type="entry name" value="HTH_GNTR"/>
    <property type="match status" value="1"/>
</dbReference>
<evidence type="ECO:0000313" key="6">
    <source>
        <dbReference type="Proteomes" id="UP000886723"/>
    </source>
</evidence>
<evidence type="ECO:0000259" key="4">
    <source>
        <dbReference type="PROSITE" id="PS50949"/>
    </source>
</evidence>
<keyword evidence="2" id="KW-0238">DNA-binding</keyword>
<proteinExistence type="predicted"/>
<dbReference type="EMBL" id="DVON01000106">
    <property type="protein sequence ID" value="HIV12480.1"/>
    <property type="molecule type" value="Genomic_DNA"/>
</dbReference>
<organism evidence="5 6">
    <name type="scientific">Candidatus Pullilachnospira stercoravium</name>
    <dbReference type="NCBI Taxonomy" id="2840913"/>
    <lineage>
        <taxon>Bacteria</taxon>
        <taxon>Bacillati</taxon>
        <taxon>Bacillota</taxon>
        <taxon>Clostridia</taxon>
        <taxon>Lachnospirales</taxon>
        <taxon>Lachnospiraceae</taxon>
        <taxon>Lachnospiraceae incertae sedis</taxon>
        <taxon>Candidatus Pullilachnospira</taxon>
    </lineage>
</organism>
<dbReference type="GO" id="GO:0003677">
    <property type="term" value="F:DNA binding"/>
    <property type="evidence" value="ECO:0007669"/>
    <property type="project" value="UniProtKB-KW"/>
</dbReference>
<reference evidence="5" key="2">
    <citation type="journal article" date="2021" name="PeerJ">
        <title>Extensive microbial diversity within the chicken gut microbiome revealed by metagenomics and culture.</title>
        <authorList>
            <person name="Gilroy R."/>
            <person name="Ravi A."/>
            <person name="Getino M."/>
            <person name="Pursley I."/>
            <person name="Horton D.L."/>
            <person name="Alikhan N.F."/>
            <person name="Baker D."/>
            <person name="Gharbi K."/>
            <person name="Hall N."/>
            <person name="Watson M."/>
            <person name="Adriaenssens E.M."/>
            <person name="Foster-Nyarko E."/>
            <person name="Jarju S."/>
            <person name="Secka A."/>
            <person name="Antonio M."/>
            <person name="Oren A."/>
            <person name="Chaudhuri R.R."/>
            <person name="La Ragione R."/>
            <person name="Hildebrand F."/>
            <person name="Pallen M.J."/>
        </authorList>
    </citation>
    <scope>NUCLEOTIDE SEQUENCE</scope>
    <source>
        <strain evidence="5">ChiBcec2-4451</strain>
    </source>
</reference>
<sequence length="223" mass="26017">MTTQKSSLRDQVFQKLRKDILTGRYKRGEELVEGTVGKELGVSRTPVREAFRQLELEGLVEVIPHRGTFVDGISAKDIHDIYMIRSRLEGLCAGWAARLRTEEELEKLEETVYLSKFHAQKEHYEQVFELDSRFHEILYEASHSRMLAHTLSDFHQYVQKARKMSITSRSRSRKSNEEHQAILEAIRAQDAGNAEELATQHIMNTIQNLEQFDELEIKEREDM</sequence>
<dbReference type="Proteomes" id="UP000886723">
    <property type="component" value="Unassembled WGS sequence"/>
</dbReference>
<dbReference type="InterPro" id="IPR036388">
    <property type="entry name" value="WH-like_DNA-bd_sf"/>
</dbReference>
<protein>
    <submittedName>
        <fullName evidence="5">GntR family transcriptional regulator</fullName>
    </submittedName>
</protein>
<gene>
    <name evidence="5" type="ORF">IAA63_04990</name>
</gene>
<dbReference type="PANTHER" id="PTHR43537:SF24">
    <property type="entry name" value="GLUCONATE OPERON TRANSCRIPTIONAL REPRESSOR"/>
    <property type="match status" value="1"/>
</dbReference>
<evidence type="ECO:0000256" key="2">
    <source>
        <dbReference type="ARBA" id="ARBA00023125"/>
    </source>
</evidence>
<dbReference type="PROSITE" id="PS50949">
    <property type="entry name" value="HTH_GNTR"/>
    <property type="match status" value="1"/>
</dbReference>
<dbReference type="CDD" id="cd07377">
    <property type="entry name" value="WHTH_GntR"/>
    <property type="match status" value="1"/>
</dbReference>
<evidence type="ECO:0000256" key="1">
    <source>
        <dbReference type="ARBA" id="ARBA00023015"/>
    </source>
</evidence>
<evidence type="ECO:0000256" key="3">
    <source>
        <dbReference type="ARBA" id="ARBA00023163"/>
    </source>
</evidence>
<keyword evidence="1" id="KW-0805">Transcription regulation</keyword>
<dbReference type="InterPro" id="IPR008920">
    <property type="entry name" value="TF_FadR/GntR_C"/>
</dbReference>
<feature type="domain" description="HTH gntR-type" evidence="4">
    <location>
        <begin position="6"/>
        <end position="73"/>
    </location>
</feature>
<dbReference type="PANTHER" id="PTHR43537">
    <property type="entry name" value="TRANSCRIPTIONAL REGULATOR, GNTR FAMILY"/>
    <property type="match status" value="1"/>
</dbReference>
<dbReference type="InterPro" id="IPR011711">
    <property type="entry name" value="GntR_C"/>
</dbReference>
<dbReference type="InterPro" id="IPR036390">
    <property type="entry name" value="WH_DNA-bd_sf"/>
</dbReference>
<dbReference type="SUPFAM" id="SSF48008">
    <property type="entry name" value="GntR ligand-binding domain-like"/>
    <property type="match status" value="1"/>
</dbReference>
<dbReference type="Pfam" id="PF00392">
    <property type="entry name" value="GntR"/>
    <property type="match status" value="1"/>
</dbReference>
<reference evidence="5" key="1">
    <citation type="submission" date="2020-10" db="EMBL/GenBank/DDBJ databases">
        <authorList>
            <person name="Gilroy R."/>
        </authorList>
    </citation>
    <scope>NUCLEOTIDE SEQUENCE</scope>
    <source>
        <strain evidence="5">ChiBcec2-4451</strain>
    </source>
</reference>